<dbReference type="PROSITE" id="PS50966">
    <property type="entry name" value="ZF_SWIM"/>
    <property type="match status" value="1"/>
</dbReference>
<dbReference type="Gene3D" id="4.10.60.10">
    <property type="entry name" value="Zinc finger, CCHC-type"/>
    <property type="match status" value="1"/>
</dbReference>
<dbReference type="InterPro" id="IPR018289">
    <property type="entry name" value="MULE_transposase_dom"/>
</dbReference>
<evidence type="ECO:0000256" key="1">
    <source>
        <dbReference type="ARBA" id="ARBA00022723"/>
    </source>
</evidence>
<evidence type="ECO:0000256" key="5">
    <source>
        <dbReference type="SAM" id="MobiDB-lite"/>
    </source>
</evidence>
<feature type="domain" description="SWIM-type" evidence="6">
    <location>
        <begin position="818"/>
        <end position="859"/>
    </location>
</feature>
<name>A0ABD3BSF1_9LAMI</name>
<comment type="caution">
    <text evidence="7">The sequence shown here is derived from an EMBL/GenBank/DDBJ whole genome shotgun (WGS) entry which is preliminary data.</text>
</comment>
<proteinExistence type="predicted"/>
<feature type="region of interest" description="Disordered" evidence="5">
    <location>
        <begin position="994"/>
        <end position="1013"/>
    </location>
</feature>
<feature type="region of interest" description="Disordered" evidence="5">
    <location>
        <begin position="902"/>
        <end position="940"/>
    </location>
</feature>
<dbReference type="InterPro" id="IPR006564">
    <property type="entry name" value="Znf_PMZ"/>
</dbReference>
<gene>
    <name evidence="7" type="ORF">CASFOL_035305</name>
</gene>
<keyword evidence="8" id="KW-1185">Reference proteome</keyword>
<evidence type="ECO:0000313" key="7">
    <source>
        <dbReference type="EMBL" id="KAL3620393.1"/>
    </source>
</evidence>
<protein>
    <recommendedName>
        <fullName evidence="6">SWIM-type domain-containing protein</fullName>
    </recommendedName>
</protein>
<keyword evidence="3" id="KW-0862">Zinc</keyword>
<dbReference type="EMBL" id="JAVIJP010000066">
    <property type="protein sequence ID" value="KAL3620393.1"/>
    <property type="molecule type" value="Genomic_DNA"/>
</dbReference>
<dbReference type="Pfam" id="PF10551">
    <property type="entry name" value="MULE"/>
    <property type="match status" value="1"/>
</dbReference>
<keyword evidence="1" id="KW-0479">Metal-binding</keyword>
<organism evidence="7 8">
    <name type="scientific">Castilleja foliolosa</name>
    <dbReference type="NCBI Taxonomy" id="1961234"/>
    <lineage>
        <taxon>Eukaryota</taxon>
        <taxon>Viridiplantae</taxon>
        <taxon>Streptophyta</taxon>
        <taxon>Embryophyta</taxon>
        <taxon>Tracheophyta</taxon>
        <taxon>Spermatophyta</taxon>
        <taxon>Magnoliopsida</taxon>
        <taxon>eudicotyledons</taxon>
        <taxon>Gunneridae</taxon>
        <taxon>Pentapetalae</taxon>
        <taxon>asterids</taxon>
        <taxon>lamiids</taxon>
        <taxon>Lamiales</taxon>
        <taxon>Orobanchaceae</taxon>
        <taxon>Pedicularideae</taxon>
        <taxon>Castillejinae</taxon>
        <taxon>Castilleja</taxon>
    </lineage>
</organism>
<evidence type="ECO:0000256" key="2">
    <source>
        <dbReference type="ARBA" id="ARBA00022771"/>
    </source>
</evidence>
<evidence type="ECO:0000313" key="8">
    <source>
        <dbReference type="Proteomes" id="UP001632038"/>
    </source>
</evidence>
<dbReference type="InterPro" id="IPR001878">
    <property type="entry name" value="Znf_CCHC"/>
</dbReference>
<dbReference type="SMART" id="SM00343">
    <property type="entry name" value="ZnF_C2HC"/>
    <property type="match status" value="2"/>
</dbReference>
<keyword evidence="2 4" id="KW-0863">Zinc-finger</keyword>
<dbReference type="Proteomes" id="UP001632038">
    <property type="component" value="Unassembled WGS sequence"/>
</dbReference>
<dbReference type="AlphaFoldDB" id="A0ABD3BSF1"/>
<dbReference type="SMART" id="SM00575">
    <property type="entry name" value="ZnF_PMZ"/>
    <property type="match status" value="1"/>
</dbReference>
<dbReference type="PANTHER" id="PTHR31973">
    <property type="entry name" value="POLYPROTEIN, PUTATIVE-RELATED"/>
    <property type="match status" value="1"/>
</dbReference>
<feature type="region of interest" description="Disordered" evidence="5">
    <location>
        <begin position="62"/>
        <end position="86"/>
    </location>
</feature>
<dbReference type="GO" id="GO:0008270">
    <property type="term" value="F:zinc ion binding"/>
    <property type="evidence" value="ECO:0007669"/>
    <property type="project" value="UniProtKB-KW"/>
</dbReference>
<dbReference type="Pfam" id="PF04434">
    <property type="entry name" value="SWIM"/>
    <property type="match status" value="1"/>
</dbReference>
<evidence type="ECO:0000256" key="4">
    <source>
        <dbReference type="PROSITE-ProRule" id="PRU00325"/>
    </source>
</evidence>
<dbReference type="InterPro" id="IPR007527">
    <property type="entry name" value="Znf_SWIM"/>
</dbReference>
<reference evidence="8" key="1">
    <citation type="journal article" date="2024" name="IScience">
        <title>Strigolactones Initiate the Formation of Haustorium-like Structures in Castilleja.</title>
        <authorList>
            <person name="Buerger M."/>
            <person name="Peterson D."/>
            <person name="Chory J."/>
        </authorList>
    </citation>
    <scope>NUCLEOTIDE SEQUENCE [LARGE SCALE GENOMIC DNA]</scope>
</reference>
<accession>A0ABD3BSF1</accession>
<evidence type="ECO:0000259" key="6">
    <source>
        <dbReference type="PROSITE" id="PS50966"/>
    </source>
</evidence>
<dbReference type="PANTHER" id="PTHR31973:SF187">
    <property type="entry name" value="MUTATOR TRANSPOSASE MUDRA PROTEIN"/>
    <property type="match status" value="1"/>
</dbReference>
<feature type="region of interest" description="Disordered" evidence="5">
    <location>
        <begin position="960"/>
        <end position="979"/>
    </location>
</feature>
<sequence>MGVNVPTNLFKKVYFCNKSDPTESSSTSPICQLILLRIGFGLQKQELLQSILFSFQKNDKDNHRQKFTPAPVGKREPPPRPTKMSSSRDILLHHGGCWEGLDYTGGERELITIDFGPQCFDELFNTVVECTAPIPNGCMFLFHSLQDEGDGTVCKKRIRKASDMNYIFSQTSNVQRHSIFVTINKMRNVGGETSSRDHQVRQPAFDSRTFGNVTRDPHVRQQAFDDLTFSRDLHVRQQAFPCDPNVRQQAFPRDPNVRQQSFDDRTFARDTHVPQQQAFEDSYNDWGSHSRPSFHEASDEPVRQLVDVVDARGFVFEAFEMFVDSYGAKEDILNKSLTIFDRRRLNWRAHDTISSSRQNNTNAPAYPAWRIPGSQFDLPEDTEVIKEKTLLNVGDTFDCKKDLTDAVGVYRLQNRGNCRVKYSDTGRFKLVCSIDGCEFKVRARANCDFWTVNGLHPHTCQNDPRYNNYCRVPSKVVASHFAPRLLQENSKLTPRAMMNEFRDAYSIEINYDLALRAKHQAYSLMYGTEKTSFSTLPSYLYMLRETNPGTVTAVNVDDETGQFQNAFFALGPAIRGFREHARPVIVVDGTFLTGKYKGILFVAVTQDGNNQIFPLAAGIGHVENDETWTWFLRNLERAYGSPDDLLIISDGAKSISNAIERAFPRAKHGLCVVHIIRNLKSYGKDACKLFNQAANSCDPGVFAAKLKRLNNVSPGAYQHVLKLGPKRWARSCCDVRRYDFMTSNAAESFNNRIRWARSLPVTSVFEILRSISERWFYERNQAAMAREHELTEAVEKQLGEVIEKGANLTAEHVSAHMFKVKDGFNNHVVDMSENSCTCREFEIMLIPCKHAAAAARKMGKTLHAYVDDYYRMTALREMWADMVMPLPNPSTWEIPDEVSSLKCIPPDNPRQAGRPKTSRQSAVPEGASSSRRKKQACKRCGSDQHNRAKCKVYMDLLDAEPPEPAESDHDLPESSVNVRKRAPRRCSVCKSTEHLKNKCPNKPPEPQLFDYSD</sequence>
<evidence type="ECO:0000256" key="3">
    <source>
        <dbReference type="ARBA" id="ARBA00022833"/>
    </source>
</evidence>